<feature type="region of interest" description="Disordered" evidence="1">
    <location>
        <begin position="1"/>
        <end position="74"/>
    </location>
</feature>
<feature type="region of interest" description="Disordered" evidence="1">
    <location>
        <begin position="99"/>
        <end position="126"/>
    </location>
</feature>
<sequence length="186" mass="20034">MPNQMSRRTDLPFGRRSAGTDGGWRSARTTASAMAASSRSGSRLDRDNNSSCDSNSSNGTDSTNDSGSQRMSKLRPLARLDRLLRRWLPGYSYLRGITAKGSSSSSSGVSGGGGGGARRSADKASMPSRLNNAMEEQQQQQPLTIDPPLSVRKRRDGEVVLDAGIAKSEFCLKLEKLLRAKLIVKN</sequence>
<proteinExistence type="predicted"/>
<reference evidence="2 3" key="1">
    <citation type="journal article" date="2007" name="Nature">
        <title>Evolution of genes and genomes on the Drosophila phylogeny.</title>
        <authorList>
            <consortium name="Drosophila 12 Genomes Consortium"/>
            <person name="Clark A.G."/>
            <person name="Eisen M.B."/>
            <person name="Smith D.R."/>
            <person name="Bergman C.M."/>
            <person name="Oliver B."/>
            <person name="Markow T.A."/>
            <person name="Kaufman T.C."/>
            <person name="Kellis M."/>
            <person name="Gelbart W."/>
            <person name="Iyer V.N."/>
            <person name="Pollard D.A."/>
            <person name="Sackton T.B."/>
            <person name="Larracuente A.M."/>
            <person name="Singh N.D."/>
            <person name="Abad J.P."/>
            <person name="Abt D.N."/>
            <person name="Adryan B."/>
            <person name="Aguade M."/>
            <person name="Akashi H."/>
            <person name="Anderson W.W."/>
            <person name="Aquadro C.F."/>
            <person name="Ardell D.H."/>
            <person name="Arguello R."/>
            <person name="Artieri C.G."/>
            <person name="Barbash D.A."/>
            <person name="Barker D."/>
            <person name="Barsanti P."/>
            <person name="Batterham P."/>
            <person name="Batzoglou S."/>
            <person name="Begun D."/>
            <person name="Bhutkar A."/>
            <person name="Blanco E."/>
            <person name="Bosak S.A."/>
            <person name="Bradley R.K."/>
            <person name="Brand A.D."/>
            <person name="Brent M.R."/>
            <person name="Brooks A.N."/>
            <person name="Brown R.H."/>
            <person name="Butlin R.K."/>
            <person name="Caggese C."/>
            <person name="Calvi B.R."/>
            <person name="Bernardo de Carvalho A."/>
            <person name="Caspi A."/>
            <person name="Castrezana S."/>
            <person name="Celniker S.E."/>
            <person name="Chang J.L."/>
            <person name="Chapple C."/>
            <person name="Chatterji S."/>
            <person name="Chinwalla A."/>
            <person name="Civetta A."/>
            <person name="Clifton S.W."/>
            <person name="Comeron J.M."/>
            <person name="Costello J.C."/>
            <person name="Coyne J.A."/>
            <person name="Daub J."/>
            <person name="David R.G."/>
            <person name="Delcher A.L."/>
            <person name="Delehaunty K."/>
            <person name="Do C.B."/>
            <person name="Ebling H."/>
            <person name="Edwards K."/>
            <person name="Eickbush T."/>
            <person name="Evans J.D."/>
            <person name="Filipski A."/>
            <person name="Findeiss S."/>
            <person name="Freyhult E."/>
            <person name="Fulton L."/>
            <person name="Fulton R."/>
            <person name="Garcia A.C."/>
            <person name="Gardiner A."/>
            <person name="Garfield D.A."/>
            <person name="Garvin B.E."/>
            <person name="Gibson G."/>
            <person name="Gilbert D."/>
            <person name="Gnerre S."/>
            <person name="Godfrey J."/>
            <person name="Good R."/>
            <person name="Gotea V."/>
            <person name="Gravely B."/>
            <person name="Greenberg A.J."/>
            <person name="Griffiths-Jones S."/>
            <person name="Gross S."/>
            <person name="Guigo R."/>
            <person name="Gustafson E.A."/>
            <person name="Haerty W."/>
            <person name="Hahn M.W."/>
            <person name="Halligan D.L."/>
            <person name="Halpern A.L."/>
            <person name="Halter G.M."/>
            <person name="Han M.V."/>
            <person name="Heger A."/>
            <person name="Hillier L."/>
            <person name="Hinrichs A.S."/>
            <person name="Holmes I."/>
            <person name="Hoskins R.A."/>
            <person name="Hubisz M.J."/>
            <person name="Hultmark D."/>
            <person name="Huntley M.A."/>
            <person name="Jaffe D.B."/>
            <person name="Jagadeeshan S."/>
            <person name="Jeck W.R."/>
            <person name="Johnson J."/>
            <person name="Jones C.D."/>
            <person name="Jordan W.C."/>
            <person name="Karpen G.H."/>
            <person name="Kataoka E."/>
            <person name="Keightley P.D."/>
            <person name="Kheradpour P."/>
            <person name="Kirkness E.F."/>
            <person name="Koerich L.B."/>
            <person name="Kristiansen K."/>
            <person name="Kudrna D."/>
            <person name="Kulathinal R.J."/>
            <person name="Kumar S."/>
            <person name="Kwok R."/>
            <person name="Lander E."/>
            <person name="Langley C.H."/>
            <person name="Lapoint R."/>
            <person name="Lazzaro B.P."/>
            <person name="Lee S.J."/>
            <person name="Levesque L."/>
            <person name="Li R."/>
            <person name="Lin C.F."/>
            <person name="Lin M.F."/>
            <person name="Lindblad-Toh K."/>
            <person name="Llopart A."/>
            <person name="Long M."/>
            <person name="Low L."/>
            <person name="Lozovsky E."/>
            <person name="Lu J."/>
            <person name="Luo M."/>
            <person name="Machado C.A."/>
            <person name="Makalowski W."/>
            <person name="Marzo M."/>
            <person name="Matsuda M."/>
            <person name="Matzkin L."/>
            <person name="McAllister B."/>
            <person name="McBride C.S."/>
            <person name="McKernan B."/>
            <person name="McKernan K."/>
            <person name="Mendez-Lago M."/>
            <person name="Minx P."/>
            <person name="Mollenhauer M.U."/>
            <person name="Montooth K."/>
            <person name="Mount S.M."/>
            <person name="Mu X."/>
            <person name="Myers E."/>
            <person name="Negre B."/>
            <person name="Newfeld S."/>
            <person name="Nielsen R."/>
            <person name="Noor M.A."/>
            <person name="O'Grady P."/>
            <person name="Pachter L."/>
            <person name="Papaceit M."/>
            <person name="Parisi M.J."/>
            <person name="Parisi M."/>
            <person name="Parts L."/>
            <person name="Pedersen J.S."/>
            <person name="Pesole G."/>
            <person name="Phillippy A.M."/>
            <person name="Ponting C.P."/>
            <person name="Pop M."/>
            <person name="Porcelli D."/>
            <person name="Powell J.R."/>
            <person name="Prohaska S."/>
            <person name="Pruitt K."/>
            <person name="Puig M."/>
            <person name="Quesneville H."/>
            <person name="Ram K.R."/>
            <person name="Rand D."/>
            <person name="Rasmussen M.D."/>
            <person name="Reed L.K."/>
            <person name="Reenan R."/>
            <person name="Reily A."/>
            <person name="Remington K.A."/>
            <person name="Rieger T.T."/>
            <person name="Ritchie M.G."/>
            <person name="Robin C."/>
            <person name="Rogers Y.H."/>
            <person name="Rohde C."/>
            <person name="Rozas J."/>
            <person name="Rubenfield M.J."/>
            <person name="Ruiz A."/>
            <person name="Russo S."/>
            <person name="Salzberg S.L."/>
            <person name="Sanchez-Gracia A."/>
            <person name="Saranga D.J."/>
            <person name="Sato H."/>
            <person name="Schaeffer S.W."/>
            <person name="Schatz M.C."/>
            <person name="Schlenke T."/>
            <person name="Schwartz R."/>
            <person name="Segarra C."/>
            <person name="Singh R.S."/>
            <person name="Sirot L."/>
            <person name="Sirota M."/>
            <person name="Sisneros N.B."/>
            <person name="Smith C.D."/>
            <person name="Smith T.F."/>
            <person name="Spieth J."/>
            <person name="Stage D.E."/>
            <person name="Stark A."/>
            <person name="Stephan W."/>
            <person name="Strausberg R.L."/>
            <person name="Strempel S."/>
            <person name="Sturgill D."/>
            <person name="Sutton G."/>
            <person name="Sutton G.G."/>
            <person name="Tao W."/>
            <person name="Teichmann S."/>
            <person name="Tobari Y.N."/>
            <person name="Tomimura Y."/>
            <person name="Tsolas J.M."/>
            <person name="Valente V.L."/>
            <person name="Venter E."/>
            <person name="Venter J.C."/>
            <person name="Vicario S."/>
            <person name="Vieira F.G."/>
            <person name="Vilella A.J."/>
            <person name="Villasante A."/>
            <person name="Walenz B."/>
            <person name="Wang J."/>
            <person name="Wasserman M."/>
            <person name="Watts T."/>
            <person name="Wilson D."/>
            <person name="Wilson R.K."/>
            <person name="Wing R.A."/>
            <person name="Wolfner M.F."/>
            <person name="Wong A."/>
            <person name="Wong G.K."/>
            <person name="Wu C.I."/>
            <person name="Wu G."/>
            <person name="Yamamoto D."/>
            <person name="Yang H.P."/>
            <person name="Yang S.P."/>
            <person name="Yorke J.A."/>
            <person name="Yoshida K."/>
            <person name="Zdobnov E."/>
            <person name="Zhang P."/>
            <person name="Zhang Y."/>
            <person name="Zimin A.V."/>
            <person name="Baldwin J."/>
            <person name="Abdouelleil A."/>
            <person name="Abdulkadir J."/>
            <person name="Abebe A."/>
            <person name="Abera B."/>
            <person name="Abreu J."/>
            <person name="Acer S.C."/>
            <person name="Aftuck L."/>
            <person name="Alexander A."/>
            <person name="An P."/>
            <person name="Anderson E."/>
            <person name="Anderson S."/>
            <person name="Arachi H."/>
            <person name="Azer M."/>
            <person name="Bachantsang P."/>
            <person name="Barry A."/>
            <person name="Bayul T."/>
            <person name="Berlin A."/>
            <person name="Bessette D."/>
            <person name="Bloom T."/>
            <person name="Blye J."/>
            <person name="Boguslavskiy L."/>
            <person name="Bonnet C."/>
            <person name="Boukhgalter B."/>
            <person name="Bourzgui I."/>
            <person name="Brown A."/>
            <person name="Cahill P."/>
            <person name="Channer S."/>
            <person name="Cheshatsang Y."/>
            <person name="Chuda L."/>
            <person name="Citroen M."/>
            <person name="Collymore A."/>
            <person name="Cooke P."/>
            <person name="Costello M."/>
            <person name="D'Aco K."/>
            <person name="Daza R."/>
            <person name="De Haan G."/>
            <person name="DeGray S."/>
            <person name="DeMaso C."/>
            <person name="Dhargay N."/>
            <person name="Dooley K."/>
            <person name="Dooley E."/>
            <person name="Doricent M."/>
            <person name="Dorje P."/>
            <person name="Dorjee K."/>
            <person name="Dupes A."/>
            <person name="Elong R."/>
            <person name="Falk J."/>
            <person name="Farina A."/>
            <person name="Faro S."/>
            <person name="Ferguson D."/>
            <person name="Fisher S."/>
            <person name="Foley C.D."/>
            <person name="Franke A."/>
            <person name="Friedrich D."/>
            <person name="Gadbois L."/>
            <person name="Gearin G."/>
            <person name="Gearin C.R."/>
            <person name="Giannoukos G."/>
            <person name="Goode T."/>
            <person name="Graham J."/>
            <person name="Grandbois E."/>
            <person name="Grewal S."/>
            <person name="Gyaltsen K."/>
            <person name="Hafez N."/>
            <person name="Hagos B."/>
            <person name="Hall J."/>
            <person name="Henson C."/>
            <person name="Hollinger A."/>
            <person name="Honan T."/>
            <person name="Huard M.D."/>
            <person name="Hughes L."/>
            <person name="Hurhula B."/>
            <person name="Husby M.E."/>
            <person name="Kamat A."/>
            <person name="Kanga B."/>
            <person name="Kashin S."/>
            <person name="Khazanovich D."/>
            <person name="Kisner P."/>
            <person name="Lance K."/>
            <person name="Lara M."/>
            <person name="Lee W."/>
            <person name="Lennon N."/>
            <person name="Letendre F."/>
            <person name="LeVine R."/>
            <person name="Lipovsky A."/>
            <person name="Liu X."/>
            <person name="Liu J."/>
            <person name="Liu S."/>
            <person name="Lokyitsang T."/>
            <person name="Lokyitsang Y."/>
            <person name="Lubonja R."/>
            <person name="Lui A."/>
            <person name="MacDonald P."/>
            <person name="Magnisalis V."/>
            <person name="Maru K."/>
            <person name="Matthews C."/>
            <person name="McCusker W."/>
            <person name="McDonough S."/>
            <person name="Mehta T."/>
            <person name="Meldrim J."/>
            <person name="Meneus L."/>
            <person name="Mihai O."/>
            <person name="Mihalev A."/>
            <person name="Mihova T."/>
            <person name="Mittelman R."/>
            <person name="Mlenga V."/>
            <person name="Montmayeur A."/>
            <person name="Mulrain L."/>
            <person name="Navidi A."/>
            <person name="Naylor J."/>
            <person name="Negash T."/>
            <person name="Nguyen T."/>
            <person name="Nguyen N."/>
            <person name="Nicol R."/>
            <person name="Norbu C."/>
            <person name="Norbu N."/>
            <person name="Novod N."/>
            <person name="O'Neill B."/>
            <person name="Osman S."/>
            <person name="Markiewicz E."/>
            <person name="Oyono O.L."/>
            <person name="Patti C."/>
            <person name="Phunkhang P."/>
            <person name="Pierre F."/>
            <person name="Priest M."/>
            <person name="Raghuraman S."/>
            <person name="Rege F."/>
            <person name="Reyes R."/>
            <person name="Rise C."/>
            <person name="Rogov P."/>
            <person name="Ross K."/>
            <person name="Ryan E."/>
            <person name="Settipalli S."/>
            <person name="Shea T."/>
            <person name="Sherpa N."/>
            <person name="Shi L."/>
            <person name="Shih D."/>
            <person name="Sparrow T."/>
            <person name="Spaulding J."/>
            <person name="Stalker J."/>
            <person name="Stange-Thomann N."/>
            <person name="Stavropoulos S."/>
            <person name="Stone C."/>
            <person name="Strader C."/>
            <person name="Tesfaye S."/>
            <person name="Thomson T."/>
            <person name="Thoulutsang Y."/>
            <person name="Thoulutsang D."/>
            <person name="Topham K."/>
            <person name="Topping I."/>
            <person name="Tsamla T."/>
            <person name="Vassiliev H."/>
            <person name="Vo A."/>
            <person name="Wangchuk T."/>
            <person name="Wangdi T."/>
            <person name="Weiand M."/>
            <person name="Wilkinson J."/>
            <person name="Wilson A."/>
            <person name="Yadav S."/>
            <person name="Young G."/>
            <person name="Yu Q."/>
            <person name="Zembek L."/>
            <person name="Zhong D."/>
            <person name="Zimmer A."/>
            <person name="Zwirko Z."/>
            <person name="Jaffe D.B."/>
            <person name="Alvarez P."/>
            <person name="Brockman W."/>
            <person name="Butler J."/>
            <person name="Chin C."/>
            <person name="Gnerre S."/>
            <person name="Grabherr M."/>
            <person name="Kleber M."/>
            <person name="Mauceli E."/>
            <person name="MacCallum I."/>
        </authorList>
    </citation>
    <scope>NUCLEOTIDE SEQUENCE [LARGE SCALE GENOMIC DNA]</scope>
    <source>
        <strain evidence="3">Tucson 15081-1352.22</strain>
    </source>
</reference>
<dbReference type="OrthoDB" id="7873013at2759"/>
<feature type="compositionally biased region" description="Low complexity" evidence="1">
    <location>
        <begin position="25"/>
        <end position="41"/>
    </location>
</feature>
<name>B4L3S3_DROMO</name>
<accession>B4L3S3</accession>
<evidence type="ECO:0000256" key="1">
    <source>
        <dbReference type="SAM" id="MobiDB-lite"/>
    </source>
</evidence>
<organism evidence="2 3">
    <name type="scientific">Drosophila mojavensis</name>
    <name type="common">Fruit fly</name>
    <dbReference type="NCBI Taxonomy" id="7230"/>
    <lineage>
        <taxon>Eukaryota</taxon>
        <taxon>Metazoa</taxon>
        <taxon>Ecdysozoa</taxon>
        <taxon>Arthropoda</taxon>
        <taxon>Hexapoda</taxon>
        <taxon>Insecta</taxon>
        <taxon>Pterygota</taxon>
        <taxon>Neoptera</taxon>
        <taxon>Endopterygota</taxon>
        <taxon>Diptera</taxon>
        <taxon>Brachycera</taxon>
        <taxon>Muscomorpha</taxon>
        <taxon>Ephydroidea</taxon>
        <taxon>Drosophilidae</taxon>
        <taxon>Drosophila</taxon>
    </lineage>
</organism>
<dbReference type="InParanoid" id="B4L3S3"/>
<dbReference type="KEGG" id="dmo:Dmoj_GI15609"/>
<dbReference type="AlphaFoldDB" id="B4L3S3"/>
<keyword evidence="3" id="KW-1185">Reference proteome</keyword>
<evidence type="ECO:0000313" key="3">
    <source>
        <dbReference type="Proteomes" id="UP000009192"/>
    </source>
</evidence>
<gene>
    <name evidence="2" type="primary">Dmoj\GI15609</name>
    <name evidence="2" type="ORF">Dmoj_GI15609</name>
</gene>
<dbReference type="HOGENOM" id="CLU_2099379_0_0_1"/>
<dbReference type="Proteomes" id="UP000009192">
    <property type="component" value="Unassembled WGS sequence"/>
</dbReference>
<evidence type="ECO:0000313" key="2">
    <source>
        <dbReference type="EMBL" id="EDW07201.2"/>
    </source>
</evidence>
<feature type="compositionally biased region" description="Low complexity" evidence="1">
    <location>
        <begin position="49"/>
        <end position="68"/>
    </location>
</feature>
<dbReference type="EMBL" id="CH933810">
    <property type="protein sequence ID" value="EDW07201.2"/>
    <property type="molecule type" value="Genomic_DNA"/>
</dbReference>
<protein>
    <submittedName>
        <fullName evidence="2">Uncharacterized protein</fullName>
    </submittedName>
</protein>